<protein>
    <submittedName>
        <fullName evidence="4">CubicO group peptidase, beta-lactamase class C family</fullName>
    </submittedName>
</protein>
<name>A0A1M6NB46_9ACTN</name>
<dbReference type="InterPro" id="IPR001466">
    <property type="entry name" value="Beta-lactam-related"/>
</dbReference>
<gene>
    <name evidence="4" type="ORF">SAMN05421803_111138</name>
</gene>
<feature type="signal peptide" evidence="2">
    <location>
        <begin position="1"/>
        <end position="23"/>
    </location>
</feature>
<feature type="transmembrane region" description="Helical" evidence="1">
    <location>
        <begin position="598"/>
        <end position="618"/>
    </location>
</feature>
<dbReference type="InterPro" id="IPR012338">
    <property type="entry name" value="Beta-lactam/transpept-like"/>
</dbReference>
<dbReference type="Gene3D" id="3.40.710.10">
    <property type="entry name" value="DD-peptidase/beta-lactamase superfamily"/>
    <property type="match status" value="1"/>
</dbReference>
<dbReference type="OrthoDB" id="4281716at2"/>
<feature type="domain" description="Beta-lactamase-related" evidence="3">
    <location>
        <begin position="50"/>
        <end position="359"/>
    </location>
</feature>
<evidence type="ECO:0000259" key="3">
    <source>
        <dbReference type="Pfam" id="PF00144"/>
    </source>
</evidence>
<dbReference type="InterPro" id="IPR050491">
    <property type="entry name" value="AmpC-like"/>
</dbReference>
<feature type="transmembrane region" description="Helical" evidence="1">
    <location>
        <begin position="565"/>
        <end position="586"/>
    </location>
</feature>
<dbReference type="PANTHER" id="PTHR46825:SF9">
    <property type="entry name" value="BETA-LACTAMASE-RELATED DOMAIN-CONTAINING PROTEIN"/>
    <property type="match status" value="1"/>
</dbReference>
<feature type="transmembrane region" description="Helical" evidence="1">
    <location>
        <begin position="525"/>
        <end position="545"/>
    </location>
</feature>
<dbReference type="AlphaFoldDB" id="A0A1M6NB46"/>
<dbReference type="STRING" id="758803.SAMN05421803_111138"/>
<dbReference type="Proteomes" id="UP000184452">
    <property type="component" value="Unassembled WGS sequence"/>
</dbReference>
<reference evidence="4 5" key="1">
    <citation type="submission" date="2016-11" db="EMBL/GenBank/DDBJ databases">
        <authorList>
            <person name="Jaros S."/>
            <person name="Januszkiewicz K."/>
            <person name="Wedrychowicz H."/>
        </authorList>
    </citation>
    <scope>NUCLEOTIDE SEQUENCE [LARGE SCALE GENOMIC DNA]</scope>
    <source>
        <strain evidence="4 5">CGMCC 4.5723</strain>
    </source>
</reference>
<accession>A0A1M6NB46</accession>
<keyword evidence="5" id="KW-1185">Reference proteome</keyword>
<feature type="transmembrane region" description="Helical" evidence="1">
    <location>
        <begin position="494"/>
        <end position="513"/>
    </location>
</feature>
<dbReference type="RefSeq" id="WP_073380638.1">
    <property type="nucleotide sequence ID" value="NZ_FQZK01000011.1"/>
</dbReference>
<sequence length="622" mass="63155">MPGRRAAALCAAVLLTTAPAVTAAAPAAPTAPAPREAVSLTPESARAFTDDRVAALLEEYGAPGAAVTVVLGGERVATAAHGYADLAEGTPLDAEEHLFPTASVAKSFTAAAVLTLAGEGRLDLGEDVDTYLSEGDRLPGPPVTLHDLLTHTAGFAEAVEEQAPATLGETLRATAPERLFEPGEYTAYSNYGVALAGYVVEEVSGTPFEEYARENVFAPLGMDDTEFAQLADVRADRPLVTSHLADGTAVEDPHIGNVPAGTAVTTVGDMALFMEALLDGGRVDGEQALAPGVAEALVERRSGAHPATTGLGYGTYQRRAGESPVIGHGGDLTGLHTGYAVVPEIDAGVFVAVNGDDAAGANPMVDLRLAVLDAFVDTFAPQGYPAGAADPDADLGAYEGSYVTSRRAASGPARLVALFDNVTVRDAGDGTLSVRGALASDDRWLPVEEGVFVAENGADLLAFVERDGAVAAIATDMNPTSVYTRTGALASPSLHLVAAGAALLVLLTVLVPVQRSGTGFTLATRLALTGTALAAVAAVGLLVYAATDLAVAQVWLVEGSAALTVPMTVTGVLAAVSAALVGVCLARGLLRPFSRVHLPLAALAGLVLAAVGAVYGMVPLPF</sequence>
<dbReference type="SUPFAM" id="SSF56601">
    <property type="entry name" value="beta-lactamase/transpeptidase-like"/>
    <property type="match status" value="1"/>
</dbReference>
<evidence type="ECO:0000256" key="1">
    <source>
        <dbReference type="SAM" id="Phobius"/>
    </source>
</evidence>
<dbReference type="Pfam" id="PF00144">
    <property type="entry name" value="Beta-lactamase"/>
    <property type="match status" value="1"/>
</dbReference>
<evidence type="ECO:0000313" key="4">
    <source>
        <dbReference type="EMBL" id="SHJ92756.1"/>
    </source>
</evidence>
<organism evidence="4 5">
    <name type="scientific">Nocardiopsis flavescens</name>
    <dbReference type="NCBI Taxonomy" id="758803"/>
    <lineage>
        <taxon>Bacteria</taxon>
        <taxon>Bacillati</taxon>
        <taxon>Actinomycetota</taxon>
        <taxon>Actinomycetes</taxon>
        <taxon>Streptosporangiales</taxon>
        <taxon>Nocardiopsidaceae</taxon>
        <taxon>Nocardiopsis</taxon>
    </lineage>
</organism>
<dbReference type="EMBL" id="FQZK01000011">
    <property type="protein sequence ID" value="SHJ92756.1"/>
    <property type="molecule type" value="Genomic_DNA"/>
</dbReference>
<keyword evidence="2" id="KW-0732">Signal</keyword>
<proteinExistence type="predicted"/>
<evidence type="ECO:0000256" key="2">
    <source>
        <dbReference type="SAM" id="SignalP"/>
    </source>
</evidence>
<feature type="chain" id="PRO_5012296843" evidence="2">
    <location>
        <begin position="24"/>
        <end position="622"/>
    </location>
</feature>
<keyword evidence="1" id="KW-0812">Transmembrane</keyword>
<dbReference type="PANTHER" id="PTHR46825">
    <property type="entry name" value="D-ALANYL-D-ALANINE-CARBOXYPEPTIDASE/ENDOPEPTIDASE AMPH"/>
    <property type="match status" value="1"/>
</dbReference>
<evidence type="ECO:0000313" key="5">
    <source>
        <dbReference type="Proteomes" id="UP000184452"/>
    </source>
</evidence>
<keyword evidence="1" id="KW-1133">Transmembrane helix</keyword>
<keyword evidence="1" id="KW-0472">Membrane</keyword>